<evidence type="ECO:0000256" key="8">
    <source>
        <dbReference type="ARBA" id="ARBA00051245"/>
    </source>
</evidence>
<evidence type="ECO:0000313" key="11">
    <source>
        <dbReference type="Proteomes" id="UP000245412"/>
    </source>
</evidence>
<dbReference type="RefSeq" id="WP_109626216.1">
    <property type="nucleotide sequence ID" value="NZ_CABJAT010000005.1"/>
</dbReference>
<proteinExistence type="inferred from homology"/>
<comment type="similarity">
    <text evidence="1">Belongs to the CpsD/CapB family.</text>
</comment>
<organism evidence="10 11">
    <name type="scientific">Murimonas intestini</name>
    <dbReference type="NCBI Taxonomy" id="1337051"/>
    <lineage>
        <taxon>Bacteria</taxon>
        <taxon>Bacillati</taxon>
        <taxon>Bacillota</taxon>
        <taxon>Clostridia</taxon>
        <taxon>Lachnospirales</taxon>
        <taxon>Lachnospiraceae</taxon>
        <taxon>Murimonas</taxon>
    </lineage>
</organism>
<evidence type="ECO:0000256" key="5">
    <source>
        <dbReference type="ARBA" id="ARBA00022777"/>
    </source>
</evidence>
<dbReference type="Pfam" id="PF13614">
    <property type="entry name" value="AAA_31"/>
    <property type="match status" value="1"/>
</dbReference>
<dbReference type="Proteomes" id="UP000245412">
    <property type="component" value="Unassembled WGS sequence"/>
</dbReference>
<evidence type="ECO:0000313" key="10">
    <source>
        <dbReference type="EMBL" id="PWJ76156.1"/>
    </source>
</evidence>
<reference evidence="10 11" key="1">
    <citation type="submission" date="2018-05" db="EMBL/GenBank/DDBJ databases">
        <authorList>
            <person name="Goeker M."/>
            <person name="Huntemann M."/>
            <person name="Clum A."/>
            <person name="Pillay M."/>
            <person name="Palaniappan K."/>
            <person name="Varghese N."/>
            <person name="Mikhailova N."/>
            <person name="Stamatis D."/>
            <person name="Reddy T."/>
            <person name="Daum C."/>
            <person name="Shapiro N."/>
            <person name="Ivanova N."/>
            <person name="Kyrpides N."/>
            <person name="Woyke T."/>
        </authorList>
    </citation>
    <scope>NUCLEOTIDE SEQUENCE [LARGE SCALE GENOMIC DNA]</scope>
    <source>
        <strain evidence="10 11">DSM 26524</strain>
    </source>
</reference>
<sequence>MKSVVLEKVTSLNHQASEAYKSLRSNIEFCGDDVRVIAVTSCLPNDGKSSTAFNLAKSMAENGDKVLFIDADLRKSVMVGRYKATGQITGLSSFLSGRCSADEVLYSTNIQNLHMIFAGHVPPNPAELLGNKFFRVLIDSGRKYYDYVIIDTPPLGAVIDSAIVAKECDGVMLVVSQGNIRRRFAIDILSQLKKANVRVLGAVLNKVDMESDSYYGRYYGKYYGKYYGQYYGKSEGEK</sequence>
<dbReference type="Gene3D" id="3.40.50.300">
    <property type="entry name" value="P-loop containing nucleotide triphosphate hydrolases"/>
    <property type="match status" value="1"/>
</dbReference>
<keyword evidence="3" id="KW-0808">Transferase</keyword>
<dbReference type="GO" id="GO:0005886">
    <property type="term" value="C:plasma membrane"/>
    <property type="evidence" value="ECO:0007669"/>
    <property type="project" value="TreeGrafter"/>
</dbReference>
<accession>A0AB73T4T9</accession>
<comment type="catalytic activity">
    <reaction evidence="8">
        <text>L-tyrosyl-[protein] + ATP = O-phospho-L-tyrosyl-[protein] + ADP + H(+)</text>
        <dbReference type="Rhea" id="RHEA:10596"/>
        <dbReference type="Rhea" id="RHEA-COMP:10136"/>
        <dbReference type="Rhea" id="RHEA-COMP:20101"/>
        <dbReference type="ChEBI" id="CHEBI:15378"/>
        <dbReference type="ChEBI" id="CHEBI:30616"/>
        <dbReference type="ChEBI" id="CHEBI:46858"/>
        <dbReference type="ChEBI" id="CHEBI:61978"/>
        <dbReference type="ChEBI" id="CHEBI:456216"/>
        <dbReference type="EC" id="2.7.10.2"/>
    </reaction>
</comment>
<dbReference type="SUPFAM" id="SSF52540">
    <property type="entry name" value="P-loop containing nucleoside triphosphate hydrolases"/>
    <property type="match status" value="1"/>
</dbReference>
<evidence type="ECO:0000256" key="1">
    <source>
        <dbReference type="ARBA" id="ARBA00007316"/>
    </source>
</evidence>
<dbReference type="EMBL" id="QGGY01000005">
    <property type="protein sequence ID" value="PWJ76156.1"/>
    <property type="molecule type" value="Genomic_DNA"/>
</dbReference>
<dbReference type="EC" id="2.7.10.2" evidence="2"/>
<evidence type="ECO:0000256" key="4">
    <source>
        <dbReference type="ARBA" id="ARBA00022741"/>
    </source>
</evidence>
<dbReference type="InterPro" id="IPR050445">
    <property type="entry name" value="Bact_polysacc_biosynth/exp"/>
</dbReference>
<dbReference type="GO" id="GO:0005524">
    <property type="term" value="F:ATP binding"/>
    <property type="evidence" value="ECO:0007669"/>
    <property type="project" value="UniProtKB-KW"/>
</dbReference>
<dbReference type="GO" id="GO:0004715">
    <property type="term" value="F:non-membrane spanning protein tyrosine kinase activity"/>
    <property type="evidence" value="ECO:0007669"/>
    <property type="project" value="UniProtKB-EC"/>
</dbReference>
<dbReference type="InterPro" id="IPR005702">
    <property type="entry name" value="Wzc-like_C"/>
</dbReference>
<protein>
    <recommendedName>
        <fullName evidence="2">non-specific protein-tyrosine kinase</fullName>
        <ecNumber evidence="2">2.7.10.2</ecNumber>
    </recommendedName>
</protein>
<keyword evidence="6" id="KW-0067">ATP-binding</keyword>
<evidence type="ECO:0000256" key="3">
    <source>
        <dbReference type="ARBA" id="ARBA00022679"/>
    </source>
</evidence>
<keyword evidence="7" id="KW-0829">Tyrosine-protein kinase</keyword>
<feature type="domain" description="AAA" evidence="9">
    <location>
        <begin position="35"/>
        <end position="176"/>
    </location>
</feature>
<dbReference type="AlphaFoldDB" id="A0AB73T4T9"/>
<gene>
    <name evidence="10" type="ORF">C7383_105192</name>
</gene>
<evidence type="ECO:0000256" key="2">
    <source>
        <dbReference type="ARBA" id="ARBA00011903"/>
    </source>
</evidence>
<keyword evidence="4" id="KW-0547">Nucleotide-binding</keyword>
<comment type="caution">
    <text evidence="10">The sequence shown here is derived from an EMBL/GenBank/DDBJ whole genome shotgun (WGS) entry which is preliminary data.</text>
</comment>
<name>A0AB73T4T9_9FIRM</name>
<evidence type="ECO:0000259" key="9">
    <source>
        <dbReference type="Pfam" id="PF13614"/>
    </source>
</evidence>
<dbReference type="InterPro" id="IPR025669">
    <property type="entry name" value="AAA_dom"/>
</dbReference>
<dbReference type="PANTHER" id="PTHR32309">
    <property type="entry name" value="TYROSINE-PROTEIN KINASE"/>
    <property type="match status" value="1"/>
</dbReference>
<keyword evidence="5" id="KW-0418">Kinase</keyword>
<dbReference type="CDD" id="cd05387">
    <property type="entry name" value="BY-kinase"/>
    <property type="match status" value="1"/>
</dbReference>
<evidence type="ECO:0000256" key="6">
    <source>
        <dbReference type="ARBA" id="ARBA00022840"/>
    </source>
</evidence>
<dbReference type="PANTHER" id="PTHR32309:SF13">
    <property type="entry name" value="FERRIC ENTEROBACTIN TRANSPORT PROTEIN FEPE"/>
    <property type="match status" value="1"/>
</dbReference>
<dbReference type="InterPro" id="IPR027417">
    <property type="entry name" value="P-loop_NTPase"/>
</dbReference>
<keyword evidence="11" id="KW-1185">Reference proteome</keyword>
<dbReference type="NCBIfam" id="TIGR01007">
    <property type="entry name" value="eps_fam"/>
    <property type="match status" value="1"/>
</dbReference>
<evidence type="ECO:0000256" key="7">
    <source>
        <dbReference type="ARBA" id="ARBA00023137"/>
    </source>
</evidence>